<evidence type="ECO:0000313" key="8">
    <source>
        <dbReference type="Proteomes" id="UP000054549"/>
    </source>
</evidence>
<evidence type="ECO:0000256" key="3">
    <source>
        <dbReference type="ARBA" id="ARBA00022512"/>
    </source>
</evidence>
<dbReference type="AlphaFoldDB" id="A0A0C2WZ46"/>
<proteinExistence type="inferred from homology"/>
<keyword evidence="4 6" id="KW-0964">Secreted</keyword>
<evidence type="ECO:0000256" key="5">
    <source>
        <dbReference type="ARBA" id="ARBA00023157"/>
    </source>
</evidence>
<name>A0A0C2WZ46_AMAMK</name>
<dbReference type="InterPro" id="IPR001338">
    <property type="entry name" value="Class_I_Hydrophobin"/>
</dbReference>
<dbReference type="Pfam" id="PF01185">
    <property type="entry name" value="Hydrophobin"/>
    <property type="match status" value="1"/>
</dbReference>
<accession>A0A0C2WZ46</accession>
<comment type="similarity">
    <text evidence="2 6">Belongs to the fungal hydrophobin family.</text>
</comment>
<organism evidence="7 8">
    <name type="scientific">Amanita muscaria (strain Koide BX008)</name>
    <dbReference type="NCBI Taxonomy" id="946122"/>
    <lineage>
        <taxon>Eukaryota</taxon>
        <taxon>Fungi</taxon>
        <taxon>Dikarya</taxon>
        <taxon>Basidiomycota</taxon>
        <taxon>Agaricomycotina</taxon>
        <taxon>Agaricomycetes</taxon>
        <taxon>Agaricomycetidae</taxon>
        <taxon>Agaricales</taxon>
        <taxon>Pluteineae</taxon>
        <taxon>Amanitaceae</taxon>
        <taxon>Amanita</taxon>
    </lineage>
</organism>
<feature type="chain" id="PRO_5013986281" description="Hydrophobin" evidence="6">
    <location>
        <begin position="18"/>
        <end position="117"/>
    </location>
</feature>
<dbReference type="GO" id="GO:0005199">
    <property type="term" value="F:structural constituent of cell wall"/>
    <property type="evidence" value="ECO:0007669"/>
    <property type="project" value="InterPro"/>
</dbReference>
<keyword evidence="3 6" id="KW-0134">Cell wall</keyword>
<evidence type="ECO:0000256" key="1">
    <source>
        <dbReference type="ARBA" id="ARBA00004191"/>
    </source>
</evidence>
<dbReference type="HOGENOM" id="CLU_105134_3_1_1"/>
<evidence type="ECO:0000256" key="2">
    <source>
        <dbReference type="ARBA" id="ARBA00010446"/>
    </source>
</evidence>
<dbReference type="GO" id="GO:0009277">
    <property type="term" value="C:fungal-type cell wall"/>
    <property type="evidence" value="ECO:0007669"/>
    <property type="project" value="InterPro"/>
</dbReference>
<keyword evidence="6" id="KW-0732">Signal</keyword>
<dbReference type="CDD" id="cd23507">
    <property type="entry name" value="hydrophobin_I"/>
    <property type="match status" value="1"/>
</dbReference>
<feature type="signal peptide" evidence="6">
    <location>
        <begin position="1"/>
        <end position="17"/>
    </location>
</feature>
<dbReference type="EMBL" id="KN818275">
    <property type="protein sequence ID" value="KIL62131.1"/>
    <property type="molecule type" value="Genomic_DNA"/>
</dbReference>
<evidence type="ECO:0000256" key="4">
    <source>
        <dbReference type="ARBA" id="ARBA00022525"/>
    </source>
</evidence>
<protein>
    <recommendedName>
        <fullName evidence="6">Hydrophobin</fullName>
    </recommendedName>
</protein>
<comment type="subcellular location">
    <subcellularLocation>
        <location evidence="1 6">Secreted</location>
        <location evidence="1 6">Cell wall</location>
    </subcellularLocation>
</comment>
<gene>
    <name evidence="7" type="ORF">M378DRAFT_179833</name>
</gene>
<reference evidence="7 8" key="1">
    <citation type="submission" date="2014-04" db="EMBL/GenBank/DDBJ databases">
        <title>Evolutionary Origins and Diversification of the Mycorrhizal Mutualists.</title>
        <authorList>
            <consortium name="DOE Joint Genome Institute"/>
            <consortium name="Mycorrhizal Genomics Consortium"/>
            <person name="Kohler A."/>
            <person name="Kuo A."/>
            <person name="Nagy L.G."/>
            <person name="Floudas D."/>
            <person name="Copeland A."/>
            <person name="Barry K.W."/>
            <person name="Cichocki N."/>
            <person name="Veneault-Fourrey C."/>
            <person name="LaButti K."/>
            <person name="Lindquist E.A."/>
            <person name="Lipzen A."/>
            <person name="Lundell T."/>
            <person name="Morin E."/>
            <person name="Murat C."/>
            <person name="Riley R."/>
            <person name="Ohm R."/>
            <person name="Sun H."/>
            <person name="Tunlid A."/>
            <person name="Henrissat B."/>
            <person name="Grigoriev I.V."/>
            <person name="Hibbett D.S."/>
            <person name="Martin F."/>
        </authorList>
    </citation>
    <scope>NUCLEOTIDE SEQUENCE [LARGE SCALE GENOMIC DNA]</scope>
    <source>
        <strain evidence="7 8">Koide BX008</strain>
    </source>
</reference>
<evidence type="ECO:0000256" key="6">
    <source>
        <dbReference type="RuleBase" id="RU365009"/>
    </source>
</evidence>
<sequence>MYFARIALFALPAIAAAIVLPRGDTCQTGTSQYCCQNVQNANTLSQSQKELASLAGFNMDNAGAQFGTSCTPITNSVGGGLPGLGSKSSAGCSTQNVCCQGATSNGLIAQNCSPVST</sequence>
<keyword evidence="8" id="KW-1185">Reference proteome</keyword>
<dbReference type="InParanoid" id="A0A0C2WZ46"/>
<dbReference type="Proteomes" id="UP000054549">
    <property type="component" value="Unassembled WGS sequence"/>
</dbReference>
<keyword evidence="5 6" id="KW-1015">Disulfide bond</keyword>
<evidence type="ECO:0000313" key="7">
    <source>
        <dbReference type="EMBL" id="KIL62131.1"/>
    </source>
</evidence>